<protein>
    <recommendedName>
        <fullName evidence="5">At1g68980-like TPR repeats domain-containing protein</fullName>
    </recommendedName>
</protein>
<comment type="similarity">
    <text evidence="1">Belongs to the PPR family. P subfamily.</text>
</comment>
<dbReference type="InterPro" id="IPR057440">
    <property type="entry name" value="At1g68980-like_TPR"/>
</dbReference>
<feature type="repeat" description="PPR" evidence="3">
    <location>
        <begin position="499"/>
        <end position="533"/>
    </location>
</feature>
<evidence type="ECO:0000256" key="2">
    <source>
        <dbReference type="ARBA" id="ARBA00022737"/>
    </source>
</evidence>
<dbReference type="Gene3D" id="1.25.40.10">
    <property type="entry name" value="Tetratricopeptide repeat domain"/>
    <property type="match status" value="3"/>
</dbReference>
<evidence type="ECO:0000313" key="7">
    <source>
        <dbReference type="Proteomes" id="UP000015453"/>
    </source>
</evidence>
<proteinExistence type="inferred from homology"/>
<dbReference type="NCBIfam" id="TIGR00756">
    <property type="entry name" value="PPR"/>
    <property type="match status" value="1"/>
</dbReference>
<feature type="domain" description="At1g68980-like TPR repeats" evidence="5">
    <location>
        <begin position="61"/>
        <end position="210"/>
    </location>
</feature>
<feature type="repeat" description="PPR" evidence="3">
    <location>
        <begin position="212"/>
        <end position="247"/>
    </location>
</feature>
<accession>S8DPE0</accession>
<dbReference type="Pfam" id="PF13812">
    <property type="entry name" value="PPR_3"/>
    <property type="match status" value="1"/>
</dbReference>
<dbReference type="PROSITE" id="PS51375">
    <property type="entry name" value="PPR"/>
    <property type="match status" value="3"/>
</dbReference>
<dbReference type="Pfam" id="PF13041">
    <property type="entry name" value="PPR_2"/>
    <property type="match status" value="1"/>
</dbReference>
<dbReference type="PANTHER" id="PTHR46598">
    <property type="entry name" value="BNAC05G43320D PROTEIN"/>
    <property type="match status" value="1"/>
</dbReference>
<comment type="caution">
    <text evidence="6">The sequence shown here is derived from an EMBL/GenBank/DDBJ whole genome shotgun (WGS) entry which is preliminary data.</text>
</comment>
<name>S8DPE0_9LAMI</name>
<feature type="repeat" description="PPR" evidence="3">
    <location>
        <begin position="428"/>
        <end position="462"/>
    </location>
</feature>
<evidence type="ECO:0000259" key="5">
    <source>
        <dbReference type="Pfam" id="PF25245"/>
    </source>
</evidence>
<dbReference type="Proteomes" id="UP000015453">
    <property type="component" value="Unassembled WGS sequence"/>
</dbReference>
<gene>
    <name evidence="6" type="ORF">M569_09905</name>
</gene>
<dbReference type="AlphaFoldDB" id="S8DPE0"/>
<feature type="region of interest" description="Disordered" evidence="4">
    <location>
        <begin position="38"/>
        <end position="65"/>
    </location>
</feature>
<dbReference type="InterPro" id="IPR011990">
    <property type="entry name" value="TPR-like_helical_dom_sf"/>
</dbReference>
<evidence type="ECO:0000256" key="1">
    <source>
        <dbReference type="ARBA" id="ARBA00007626"/>
    </source>
</evidence>
<dbReference type="Pfam" id="PF25245">
    <property type="entry name" value="TPR_At1g68980"/>
    <property type="match status" value="1"/>
</dbReference>
<dbReference type="PANTHER" id="PTHR46598:SF2">
    <property type="entry name" value="OS01G0788900 PROTEIN"/>
    <property type="match status" value="1"/>
</dbReference>
<reference evidence="6 7" key="1">
    <citation type="journal article" date="2013" name="BMC Genomics">
        <title>The miniature genome of a carnivorous plant Genlisea aurea contains a low number of genes and short non-coding sequences.</title>
        <authorList>
            <person name="Leushkin E.V."/>
            <person name="Sutormin R.A."/>
            <person name="Nabieva E.R."/>
            <person name="Penin A.A."/>
            <person name="Kondrashov A.S."/>
            <person name="Logacheva M.D."/>
        </authorList>
    </citation>
    <scope>NUCLEOTIDE SEQUENCE [LARGE SCALE GENOMIC DNA]</scope>
</reference>
<dbReference type="InterPro" id="IPR002885">
    <property type="entry name" value="PPR_rpt"/>
</dbReference>
<dbReference type="EMBL" id="AUSU01004562">
    <property type="protein sequence ID" value="EPS64873.1"/>
    <property type="molecule type" value="Genomic_DNA"/>
</dbReference>
<evidence type="ECO:0000256" key="4">
    <source>
        <dbReference type="SAM" id="MobiDB-lite"/>
    </source>
</evidence>
<keyword evidence="7" id="KW-1185">Reference proteome</keyword>
<keyword evidence="2" id="KW-0677">Repeat</keyword>
<organism evidence="6 7">
    <name type="scientific">Genlisea aurea</name>
    <dbReference type="NCBI Taxonomy" id="192259"/>
    <lineage>
        <taxon>Eukaryota</taxon>
        <taxon>Viridiplantae</taxon>
        <taxon>Streptophyta</taxon>
        <taxon>Embryophyta</taxon>
        <taxon>Tracheophyta</taxon>
        <taxon>Spermatophyta</taxon>
        <taxon>Magnoliopsida</taxon>
        <taxon>eudicotyledons</taxon>
        <taxon>Gunneridae</taxon>
        <taxon>Pentapetalae</taxon>
        <taxon>asterids</taxon>
        <taxon>lamiids</taxon>
        <taxon>Lamiales</taxon>
        <taxon>Lentibulariaceae</taxon>
        <taxon>Genlisea</taxon>
    </lineage>
</organism>
<evidence type="ECO:0000256" key="3">
    <source>
        <dbReference type="PROSITE-ProRule" id="PRU00708"/>
    </source>
</evidence>
<sequence length="667" mass="74745">MRRRDAVFLLSRRLFSSETEKKPTPLYSFLKPSLFSLTRSQQEPPPKSKRDSNSSSSSPPRKSDLEASIQQSLFNGHTDQAWKSFRALANGGPSSFPDKPLINSMITHLSSTNDAHNLKRAYASVIFALEKNPSSLEFSTVKSLLDSVKTAAPALALVKSMLSHRFFMPFPMWGGAVLDLCRKNGSLSCFLGVFRQVCRISLVEKLDFMKPDLAACNAALHHCCREVGSIVEAEKVIESMSILGIKPDESTYGSLAYLYAFRGLHDKITDLEYLMDKLGVSNERPLFHNLICGFINCGDFDSIPDTVFRALKGGNGLDPETCIEIVRSFKPDGNQQKSVLAKLIMDSQKVEPSSVAVESSFGYCIVDACIHLGLPEKAHGILDELNARGADIGLGIYIPILKVYCRERRTAEASQLVSEISDQGLILDVETYDALIESSMSCQDFRSAFSLFRDMRRARIPELQSGYLTIMTGLTEHRRPELMAAFLDEAVGDLRIALGTHDWNSIVHAFCKAGRTEDARRTARRMAFLGFEPDEQTYLSMVNGYAASGKFFSVLMVWNEVKRRVYYSAARGDGHDDDKKEKRLKVVGNVLVDALLYGLVKGGFFEAVMEVVELSREMKMFVDKWRYKQAYMEAHGKKVKKLSRMRKRNPRKTQALIAFRNWAGLAL</sequence>
<evidence type="ECO:0000313" key="6">
    <source>
        <dbReference type="EMBL" id="EPS64873.1"/>
    </source>
</evidence>
<dbReference type="OrthoDB" id="651467at2759"/>